<accession>A0ABS3V050</accession>
<evidence type="ECO:0000313" key="4">
    <source>
        <dbReference type="Proteomes" id="UP000679690"/>
    </source>
</evidence>
<comment type="caution">
    <text evidence="3">The sequence shown here is derived from an EMBL/GenBank/DDBJ whole genome shotgun (WGS) entry which is preliminary data.</text>
</comment>
<feature type="region of interest" description="Disordered" evidence="1">
    <location>
        <begin position="127"/>
        <end position="207"/>
    </location>
</feature>
<name>A0ABS3V050_9ACTN</name>
<feature type="transmembrane region" description="Helical" evidence="2">
    <location>
        <begin position="12"/>
        <end position="35"/>
    </location>
</feature>
<keyword evidence="2" id="KW-1133">Transmembrane helix</keyword>
<feature type="region of interest" description="Disordered" evidence="1">
    <location>
        <begin position="228"/>
        <end position="248"/>
    </location>
</feature>
<evidence type="ECO:0000256" key="1">
    <source>
        <dbReference type="SAM" id="MobiDB-lite"/>
    </source>
</evidence>
<feature type="region of interest" description="Disordered" evidence="1">
    <location>
        <begin position="65"/>
        <end position="89"/>
    </location>
</feature>
<reference evidence="3 4" key="1">
    <citation type="submission" date="2021-03" db="EMBL/GenBank/DDBJ databases">
        <title>Actinoplanes flavus sp. nov., a novel actinomycete isolated from Coconut Palm rhizosphere soil.</title>
        <authorList>
            <person name="Luo X."/>
        </authorList>
    </citation>
    <scope>NUCLEOTIDE SEQUENCE [LARGE SCALE GENOMIC DNA]</scope>
    <source>
        <strain evidence="3 4">NEAU-H7</strain>
    </source>
</reference>
<dbReference type="Proteomes" id="UP000679690">
    <property type="component" value="Unassembled WGS sequence"/>
</dbReference>
<feature type="compositionally biased region" description="Low complexity" evidence="1">
    <location>
        <begin position="174"/>
        <end position="192"/>
    </location>
</feature>
<protein>
    <recommendedName>
        <fullName evidence="5">Serine/threonine protein kinase</fullName>
    </recommendedName>
</protein>
<keyword evidence="4" id="KW-1185">Reference proteome</keyword>
<keyword evidence="2" id="KW-0472">Membrane</keyword>
<feature type="transmembrane region" description="Helical" evidence="2">
    <location>
        <begin position="97"/>
        <end position="119"/>
    </location>
</feature>
<organism evidence="3 4">
    <name type="scientific">Actinoplanes flavus</name>
    <dbReference type="NCBI Taxonomy" id="2820290"/>
    <lineage>
        <taxon>Bacteria</taxon>
        <taxon>Bacillati</taxon>
        <taxon>Actinomycetota</taxon>
        <taxon>Actinomycetes</taxon>
        <taxon>Micromonosporales</taxon>
        <taxon>Micromonosporaceae</taxon>
        <taxon>Actinoplanes</taxon>
    </lineage>
</organism>
<keyword evidence="2" id="KW-0812">Transmembrane</keyword>
<evidence type="ECO:0000256" key="2">
    <source>
        <dbReference type="SAM" id="Phobius"/>
    </source>
</evidence>
<sequence length="334" mass="34808">MRATRPSDSPRILVERVVAGGIVVGLGVYLYAVGLQRADRLGSAISAVVAVAALLRPYLLNRKEPPVSTEEQQGGPQQPARHGHTAGRDVTVERGTVVAIVAVMAIIAATVAAAVYFLAPKTETPAARADPVQRRPGPSAATSEPSSPSPSVSPSPSPSPPTVPVKQTSTVNRPLHAPLPLLTTRATTTRVAAPPPPTPHTPEVAAPTGRTYAINGDRLVDFDQQPPVVTPADSPESRPGTADVRVGPDNLYPLNGAENWFREPGTCADTRAAHGSKNELLLKPRLAGRPGDTVTVCLRTTAGAYHLLRISTDQADGGGNPYHITVEGDDGSPS</sequence>
<evidence type="ECO:0008006" key="5">
    <source>
        <dbReference type="Google" id="ProtNLM"/>
    </source>
</evidence>
<dbReference type="EMBL" id="JAGFNS010000057">
    <property type="protein sequence ID" value="MBO3744217.1"/>
    <property type="molecule type" value="Genomic_DNA"/>
</dbReference>
<dbReference type="RefSeq" id="WP_208473450.1">
    <property type="nucleotide sequence ID" value="NZ_JAGFNS010000057.1"/>
</dbReference>
<gene>
    <name evidence="3" type="ORF">J5X75_42695</name>
</gene>
<feature type="transmembrane region" description="Helical" evidence="2">
    <location>
        <begin position="41"/>
        <end position="59"/>
    </location>
</feature>
<feature type="compositionally biased region" description="Pro residues" evidence="1">
    <location>
        <begin position="147"/>
        <end position="163"/>
    </location>
</feature>
<proteinExistence type="predicted"/>
<evidence type="ECO:0000313" key="3">
    <source>
        <dbReference type="EMBL" id="MBO3744217.1"/>
    </source>
</evidence>